<dbReference type="Pfam" id="PF07538">
    <property type="entry name" value="ChW"/>
    <property type="match status" value="6"/>
</dbReference>
<dbReference type="InterPro" id="IPR006637">
    <property type="entry name" value="ChW"/>
</dbReference>
<name>A0A1H1YSV1_9MICC</name>
<sequence length="537" mass="57561">MAGLAALRPGRRSRASMPRLLAVLLVLALGVLFAPPARAVDYGHDVSWPQCPGGLPMPPDTTEFLVVGLTRGLAFTDNPCLQQQYQWVLDRGVRAQAYAMATFPTAAQYDTYGGGGPYPGTVRSDRLRNVGYAEGRAALASLTRVGWRPERIWVDVEPRPAQPWPSSTAAERQENRYVIAGLLAALADAGFPHGFYSYASAWDAITGSWQLPDVPVWSPAGRLDVASEASDLCVNPSFSGGTVHLTQWTDGTYDYDMTCTGVYQAHVATLGWQPSVFDGGTAGTTGRSLPLEALRLSVAGDRLAGDILWRGHVQNIGWQPWTTAASPIGTTGLGLRLEALELRLTGDLASQYSIRYRAHVQNVGWQPYVVDGATAGTVGQGLRVEAVTIDLVPKIAPEFTAVYAAHVQNRGWTTNVSDGTVAGTTGQALRVEALRLTVSSTAYGGDIQWRGHVQDIGWQPWTSSTNPIGTTGQGLRLEAFEVRLTGELANHYTVYYRAHVQDVGWQSFAADGGTAGTTGLGKRIEAVQIILAPKTGG</sequence>
<accession>A0A1H1YSV1</accession>
<dbReference type="InterPro" id="IPR017853">
    <property type="entry name" value="GH"/>
</dbReference>
<dbReference type="SUPFAM" id="SSF51445">
    <property type="entry name" value="(Trans)glycosidases"/>
    <property type="match status" value="1"/>
</dbReference>
<proteinExistence type="predicted"/>
<dbReference type="OrthoDB" id="9779955at2"/>
<dbReference type="EMBL" id="LT629779">
    <property type="protein sequence ID" value="SDT24440.1"/>
    <property type="molecule type" value="Genomic_DNA"/>
</dbReference>
<evidence type="ECO:0000313" key="2">
    <source>
        <dbReference type="Proteomes" id="UP000198751"/>
    </source>
</evidence>
<dbReference type="SMART" id="SM00728">
    <property type="entry name" value="ChW"/>
    <property type="match status" value="6"/>
</dbReference>
<dbReference type="AlphaFoldDB" id="A0A1H1YSV1"/>
<keyword evidence="2" id="KW-1185">Reference proteome</keyword>
<dbReference type="Proteomes" id="UP000198751">
    <property type="component" value="Chromosome I"/>
</dbReference>
<reference evidence="2" key="1">
    <citation type="submission" date="2016-10" db="EMBL/GenBank/DDBJ databases">
        <authorList>
            <person name="Varghese N."/>
            <person name="Submissions S."/>
        </authorList>
    </citation>
    <scope>NUCLEOTIDE SEQUENCE [LARGE SCALE GENOMIC DNA]</scope>
    <source>
        <strain evidence="2">IMMIB L-1606</strain>
    </source>
</reference>
<gene>
    <name evidence="1" type="ORF">SAMN04489743_2141</name>
</gene>
<dbReference type="RefSeq" id="WP_091719870.1">
    <property type="nucleotide sequence ID" value="NZ_LT629779.1"/>
</dbReference>
<dbReference type="Gene3D" id="3.20.20.80">
    <property type="entry name" value="Glycosidases"/>
    <property type="match status" value="1"/>
</dbReference>
<protein>
    <submittedName>
        <fullName evidence="1">Uncharacterized conserved protein YjdB, contains Ig-like domain</fullName>
    </submittedName>
</protein>
<organism evidence="1 2">
    <name type="scientific">Pseudarthrobacter equi</name>
    <dbReference type="NCBI Taxonomy" id="728066"/>
    <lineage>
        <taxon>Bacteria</taxon>
        <taxon>Bacillati</taxon>
        <taxon>Actinomycetota</taxon>
        <taxon>Actinomycetes</taxon>
        <taxon>Micrococcales</taxon>
        <taxon>Micrococcaceae</taxon>
        <taxon>Pseudarthrobacter</taxon>
    </lineage>
</organism>
<evidence type="ECO:0000313" key="1">
    <source>
        <dbReference type="EMBL" id="SDT24440.1"/>
    </source>
</evidence>